<dbReference type="Proteomes" id="UP000015620">
    <property type="component" value="Chromosome"/>
</dbReference>
<keyword evidence="2" id="KW-0479">Metal-binding</keyword>
<evidence type="ECO:0000259" key="4">
    <source>
        <dbReference type="Pfam" id="PF00557"/>
    </source>
</evidence>
<dbReference type="InterPro" id="IPR050422">
    <property type="entry name" value="X-Pro_aminopeptidase_P"/>
</dbReference>
<dbReference type="InterPro" id="IPR036005">
    <property type="entry name" value="Creatinase/aminopeptidase-like"/>
</dbReference>
<dbReference type="EMBL" id="CP004120">
    <property type="protein sequence ID" value="AGT44133.1"/>
    <property type="molecule type" value="Genomic_DNA"/>
</dbReference>
<dbReference type="PANTHER" id="PTHR43763:SF6">
    <property type="entry name" value="XAA-PRO AMINOPEPTIDASE 1"/>
    <property type="match status" value="1"/>
</dbReference>
<dbReference type="FunFam" id="3.40.350.10:FF:000003">
    <property type="entry name" value="Xaa-pro aminopeptidase P"/>
    <property type="match status" value="1"/>
</dbReference>
<dbReference type="PANTHER" id="PTHR43763">
    <property type="entry name" value="XAA-PRO AMINOPEPTIDASE 1"/>
    <property type="match status" value="1"/>
</dbReference>
<dbReference type="Gene3D" id="3.40.350.10">
    <property type="entry name" value="Creatinase/prolidase N-terminal domain"/>
    <property type="match status" value="2"/>
</dbReference>
<feature type="domain" description="Peptidase M24" evidence="4">
    <location>
        <begin position="309"/>
        <end position="518"/>
    </location>
</feature>
<dbReference type="Pfam" id="PF00557">
    <property type="entry name" value="Peptidase_M24"/>
    <property type="match status" value="1"/>
</dbReference>
<evidence type="ECO:0000256" key="1">
    <source>
        <dbReference type="ARBA" id="ARBA00008766"/>
    </source>
</evidence>
<dbReference type="PATRIC" id="fig|1291379.3.peg.1630"/>
<dbReference type="Pfam" id="PF16188">
    <property type="entry name" value="Peptidase_M24_C"/>
    <property type="match status" value="1"/>
</dbReference>
<feature type="domain" description="Peptidase M24 C-terminal" evidence="6">
    <location>
        <begin position="530"/>
        <end position="589"/>
    </location>
</feature>
<reference evidence="7 8" key="1">
    <citation type="journal article" date="2013" name="PLoS ONE">
        <title>Genome-Wide Relatedness of Treponema pedis, from Gingiva and Necrotic Skin Lesions of Pigs, with the Human Oral Pathogen Treponema denticola.</title>
        <authorList>
            <person name="Svartstrom O."/>
            <person name="Mushtaq M."/>
            <person name="Pringle M."/>
            <person name="Segerman B."/>
        </authorList>
    </citation>
    <scope>NUCLEOTIDE SEQUENCE [LARGE SCALE GENOMIC DNA]</scope>
    <source>
        <strain evidence="7">T A4</strain>
    </source>
</reference>
<dbReference type="GO" id="GO:0046872">
    <property type="term" value="F:metal ion binding"/>
    <property type="evidence" value="ECO:0007669"/>
    <property type="project" value="UniProtKB-KW"/>
</dbReference>
<dbReference type="SUPFAM" id="SSF55920">
    <property type="entry name" value="Creatinase/aminopeptidase"/>
    <property type="match status" value="1"/>
</dbReference>
<dbReference type="KEGG" id="tped:TPE_1651"/>
<evidence type="ECO:0000256" key="2">
    <source>
        <dbReference type="ARBA" id="ARBA00022723"/>
    </source>
</evidence>
<dbReference type="FunFam" id="3.90.230.10:FF:000009">
    <property type="entry name" value="xaa-Pro aminopeptidase 2"/>
    <property type="match status" value="1"/>
</dbReference>
<dbReference type="GO" id="GO:0005737">
    <property type="term" value="C:cytoplasm"/>
    <property type="evidence" value="ECO:0007669"/>
    <property type="project" value="UniProtKB-ARBA"/>
</dbReference>
<protein>
    <submittedName>
        <fullName evidence="7">Peptidase, M24</fullName>
    </submittedName>
</protein>
<organism evidence="7 8">
    <name type="scientific">Treponema pedis str. T A4</name>
    <dbReference type="NCBI Taxonomy" id="1291379"/>
    <lineage>
        <taxon>Bacteria</taxon>
        <taxon>Pseudomonadati</taxon>
        <taxon>Spirochaetota</taxon>
        <taxon>Spirochaetia</taxon>
        <taxon>Spirochaetales</taxon>
        <taxon>Treponemataceae</taxon>
        <taxon>Treponema</taxon>
    </lineage>
</organism>
<keyword evidence="3" id="KW-0378">Hydrolase</keyword>
<dbReference type="GO" id="GO:0070006">
    <property type="term" value="F:metalloaminopeptidase activity"/>
    <property type="evidence" value="ECO:0007669"/>
    <property type="project" value="InterPro"/>
</dbReference>
<evidence type="ECO:0000259" key="5">
    <source>
        <dbReference type="Pfam" id="PF01321"/>
    </source>
</evidence>
<dbReference type="Pfam" id="PF01321">
    <property type="entry name" value="Creatinase_N"/>
    <property type="match status" value="1"/>
</dbReference>
<evidence type="ECO:0000313" key="7">
    <source>
        <dbReference type="EMBL" id="AGT44133.1"/>
    </source>
</evidence>
<dbReference type="AlphaFoldDB" id="S6A0D7"/>
<evidence type="ECO:0000259" key="6">
    <source>
        <dbReference type="Pfam" id="PF16188"/>
    </source>
</evidence>
<dbReference type="InterPro" id="IPR029149">
    <property type="entry name" value="Creatin/AminoP/Spt16_N"/>
</dbReference>
<dbReference type="Pfam" id="PF16189">
    <property type="entry name" value="Creatinase_N_2"/>
    <property type="match status" value="1"/>
</dbReference>
<dbReference type="HOGENOM" id="CLU_011781_2_4_12"/>
<dbReference type="InterPro" id="IPR032416">
    <property type="entry name" value="Peptidase_M24_C"/>
</dbReference>
<dbReference type="CDD" id="cd01085">
    <property type="entry name" value="APP"/>
    <property type="match status" value="1"/>
</dbReference>
<dbReference type="InterPro" id="IPR000994">
    <property type="entry name" value="Pept_M24"/>
</dbReference>
<keyword evidence="8" id="KW-1185">Reference proteome</keyword>
<evidence type="ECO:0000256" key="3">
    <source>
        <dbReference type="ARBA" id="ARBA00022801"/>
    </source>
</evidence>
<dbReference type="STRING" id="1291379.TPE_1651"/>
<dbReference type="Gene3D" id="3.90.230.10">
    <property type="entry name" value="Creatinase/methionine aminopeptidase superfamily"/>
    <property type="match status" value="1"/>
</dbReference>
<sequence>MGAIMNVPERIAALRQKMEALSLSAYLVPSSDPHQSEYLPENYKTRAFISGFTGSAGTVVVTKDKAILWTDGRYFLQAEKQLEGSGVELYKMAEPNVPTVNEFLRSVLKDGEKLGMDGKVIALRTYEAMQAELAGIEFVTTVDLIGDIWTDRPSQILSKAFIQDVKYAGKSPKEKLEQLRKELCSKNCSSTVIGALEDVCYLFNIRGSDITCNPVVTAYAIVETEKATLFISEKQLTSEVKDFLSSQGVQIKDYEAVFEEASRLDGTVYLDPSRTNVFLFEKIKAKIEKGLNITSTMKAVKNEIELKNFDKAMEKDGAAMIKILKWVEENADKGVTEWDVSEQLLKFRAEGEGFIEASFETISGYGPNGAVIHYSPEKKTCAALQPKSFLLLDSGGHYFDGTTDITRTIPLGPLTEEEKENYTLVLKAHINLARAKFKAGTTGFALDTLARAPLWAFGKDYKHGTGHGVGFVLSVHEGPQSISGKYIDVPMQLGMVTSNEPGLYIAGSHGIRIESLVVTVPFMKTGDGDFYRFKTITLCPIDTRPIIKNLLSSEEIEWLNEYHKEVFERLSPYVDGVYKEFLKKKTEAI</sequence>
<dbReference type="InterPro" id="IPR000587">
    <property type="entry name" value="Creatinase_N"/>
</dbReference>
<proteinExistence type="inferred from homology"/>
<evidence type="ECO:0000313" key="8">
    <source>
        <dbReference type="Proteomes" id="UP000015620"/>
    </source>
</evidence>
<dbReference type="SUPFAM" id="SSF53092">
    <property type="entry name" value="Creatinase/prolidase N-terminal domain"/>
    <property type="match status" value="1"/>
</dbReference>
<feature type="domain" description="Creatinase N-terminal" evidence="5">
    <location>
        <begin position="10"/>
        <end position="142"/>
    </location>
</feature>
<gene>
    <name evidence="7" type="ORF">TPE_1651</name>
</gene>
<comment type="similarity">
    <text evidence="1">Belongs to the peptidase M24B family.</text>
</comment>
<dbReference type="InterPro" id="IPR033740">
    <property type="entry name" value="Pept_M24B"/>
</dbReference>
<accession>S6A0D7</accession>
<name>S6A0D7_9SPIR</name>